<evidence type="ECO:0000313" key="1">
    <source>
        <dbReference type="EMBL" id="KAK4150438.1"/>
    </source>
</evidence>
<keyword evidence="1" id="KW-0413">Isomerase</keyword>
<reference evidence="1" key="2">
    <citation type="submission" date="2023-05" db="EMBL/GenBank/DDBJ databases">
        <authorList>
            <consortium name="Lawrence Berkeley National Laboratory"/>
            <person name="Steindorff A."/>
            <person name="Hensen N."/>
            <person name="Bonometti L."/>
            <person name="Westerberg I."/>
            <person name="Brannstrom I.O."/>
            <person name="Guillou S."/>
            <person name="Cros-Aarteil S."/>
            <person name="Calhoun S."/>
            <person name="Haridas S."/>
            <person name="Kuo A."/>
            <person name="Mondo S."/>
            <person name="Pangilinan J."/>
            <person name="Riley R."/>
            <person name="Labutti K."/>
            <person name="Andreopoulos B."/>
            <person name="Lipzen A."/>
            <person name="Chen C."/>
            <person name="Yanf M."/>
            <person name="Daum C."/>
            <person name="Ng V."/>
            <person name="Clum A."/>
            <person name="Ohm R."/>
            <person name="Martin F."/>
            <person name="Silar P."/>
            <person name="Natvig D."/>
            <person name="Lalanne C."/>
            <person name="Gautier V."/>
            <person name="Ament-Velasquez S.L."/>
            <person name="Kruys A."/>
            <person name="Hutchinson M.I."/>
            <person name="Powell A.J."/>
            <person name="Barry K."/>
            <person name="Miller A.N."/>
            <person name="Grigoriev I.V."/>
            <person name="Debuchy R."/>
            <person name="Gladieux P."/>
            <person name="Thoren M.H."/>
            <person name="Johannesson H."/>
        </authorList>
    </citation>
    <scope>NUCLEOTIDE SEQUENCE</scope>
    <source>
        <strain evidence="1">CBS 538.74</strain>
    </source>
</reference>
<reference evidence="1" key="1">
    <citation type="journal article" date="2023" name="Mol. Phylogenet. Evol.">
        <title>Genome-scale phylogeny and comparative genomics of the fungal order Sordariales.</title>
        <authorList>
            <person name="Hensen N."/>
            <person name="Bonometti L."/>
            <person name="Westerberg I."/>
            <person name="Brannstrom I.O."/>
            <person name="Guillou S."/>
            <person name="Cros-Aarteil S."/>
            <person name="Calhoun S."/>
            <person name="Haridas S."/>
            <person name="Kuo A."/>
            <person name="Mondo S."/>
            <person name="Pangilinan J."/>
            <person name="Riley R."/>
            <person name="LaButti K."/>
            <person name="Andreopoulos B."/>
            <person name="Lipzen A."/>
            <person name="Chen C."/>
            <person name="Yan M."/>
            <person name="Daum C."/>
            <person name="Ng V."/>
            <person name="Clum A."/>
            <person name="Steindorff A."/>
            <person name="Ohm R.A."/>
            <person name="Martin F."/>
            <person name="Silar P."/>
            <person name="Natvig D.O."/>
            <person name="Lalanne C."/>
            <person name="Gautier V."/>
            <person name="Ament-Velasquez S.L."/>
            <person name="Kruys A."/>
            <person name="Hutchinson M.I."/>
            <person name="Powell A.J."/>
            <person name="Barry K."/>
            <person name="Miller A.N."/>
            <person name="Grigoriev I.V."/>
            <person name="Debuchy R."/>
            <person name="Gladieux P."/>
            <person name="Hiltunen Thoren M."/>
            <person name="Johannesson H."/>
        </authorList>
    </citation>
    <scope>NUCLEOTIDE SEQUENCE</scope>
    <source>
        <strain evidence="1">CBS 538.74</strain>
    </source>
</reference>
<sequence>MPTVSDTSGQWKKRSVVSSFILKFDGGKPRVALLQRSGKVSTYLWDVYETRHSYTPIKQPLSNITSPIAAAWRKLSEETTLTSASLTPLRQGKSYTFCDALRRVWFEIDLGPSAGKALSDGLDVLVHNHESGARQLAGGALQTLREVVAQLDIGTMEEWWEKVRFAAWHLWKNGPGGRESMGTAIMSVLLTALAGIKQAIQKNQQMGSWRDAALGVLDALIAARQASAELIPQAFATSGFVLDLGILESHPLYEGVSLAISLTEDLTTGSSSPSATLAHNITLSNASAALAVSGIDLVVLGADRSTAFGGSEQQNGLPALPKVVLLGESDKIAPPDGPRTTSSRTMTRLRSAGLGKPSTMAGGIRSATTTMVQNARTASGRGNLRMEIRNVFFEWVLANLVDAYITESGE</sequence>
<dbReference type="EMBL" id="MU857072">
    <property type="protein sequence ID" value="KAK4150438.1"/>
    <property type="molecule type" value="Genomic_DNA"/>
</dbReference>
<dbReference type="InterPro" id="IPR042529">
    <property type="entry name" value="IF_2B-like_C"/>
</dbReference>
<dbReference type="AlphaFoldDB" id="A0AAN6VFB7"/>
<name>A0AAN6VFB7_9PEZI</name>
<evidence type="ECO:0000313" key="2">
    <source>
        <dbReference type="Proteomes" id="UP001302745"/>
    </source>
</evidence>
<dbReference type="Gene3D" id="3.40.50.10470">
    <property type="entry name" value="Translation initiation factor eif-2b, domain 2"/>
    <property type="match status" value="1"/>
</dbReference>
<keyword evidence="2" id="KW-1185">Reference proteome</keyword>
<dbReference type="Proteomes" id="UP001302745">
    <property type="component" value="Unassembled WGS sequence"/>
</dbReference>
<gene>
    <name evidence="1" type="ORF">C8A00DRAFT_46180</name>
</gene>
<organism evidence="1 2">
    <name type="scientific">Chaetomidium leptoderma</name>
    <dbReference type="NCBI Taxonomy" id="669021"/>
    <lineage>
        <taxon>Eukaryota</taxon>
        <taxon>Fungi</taxon>
        <taxon>Dikarya</taxon>
        <taxon>Ascomycota</taxon>
        <taxon>Pezizomycotina</taxon>
        <taxon>Sordariomycetes</taxon>
        <taxon>Sordariomycetidae</taxon>
        <taxon>Sordariales</taxon>
        <taxon>Chaetomiaceae</taxon>
        <taxon>Chaetomidium</taxon>
    </lineage>
</organism>
<dbReference type="SUPFAM" id="SSF100950">
    <property type="entry name" value="NagB/RpiA/CoA transferase-like"/>
    <property type="match status" value="1"/>
</dbReference>
<comment type="caution">
    <text evidence="1">The sequence shown here is derived from an EMBL/GenBank/DDBJ whole genome shotgun (WGS) entry which is preliminary data.</text>
</comment>
<protein>
    <submittedName>
        <fullName evidence="1">Methylthioribose-1-phosphate isomerase</fullName>
    </submittedName>
</protein>
<accession>A0AAN6VFB7</accession>
<dbReference type="InterPro" id="IPR037171">
    <property type="entry name" value="NagB/RpiA_transferase-like"/>
</dbReference>
<proteinExistence type="predicted"/>
<dbReference type="GO" id="GO:0016853">
    <property type="term" value="F:isomerase activity"/>
    <property type="evidence" value="ECO:0007669"/>
    <property type="project" value="UniProtKB-KW"/>
</dbReference>